<feature type="non-terminal residue" evidence="1">
    <location>
        <position position="38"/>
    </location>
</feature>
<evidence type="ECO:0000313" key="1">
    <source>
        <dbReference type="EMBL" id="GBN77769.1"/>
    </source>
</evidence>
<protein>
    <submittedName>
        <fullName evidence="1">Uncharacterized protein</fullName>
    </submittedName>
</protein>
<reference evidence="1 2" key="1">
    <citation type="journal article" date="2019" name="Sci. Rep.">
        <title>Orb-weaving spider Araneus ventricosus genome elucidates the spidroin gene catalogue.</title>
        <authorList>
            <person name="Kono N."/>
            <person name="Nakamura H."/>
            <person name="Ohtoshi R."/>
            <person name="Moran D.A.P."/>
            <person name="Shinohara A."/>
            <person name="Yoshida Y."/>
            <person name="Fujiwara M."/>
            <person name="Mori M."/>
            <person name="Tomita M."/>
            <person name="Arakawa K."/>
        </authorList>
    </citation>
    <scope>NUCLEOTIDE SEQUENCE [LARGE SCALE GENOMIC DNA]</scope>
</reference>
<sequence length="38" mass="4069">MPTGNNLCACASYSTARDRTSTVTSPLAFLPERHGDLN</sequence>
<accession>A0A4Y2RR89</accession>
<name>A0A4Y2RR89_ARAVE</name>
<dbReference type="EMBL" id="BGPR01017946">
    <property type="protein sequence ID" value="GBN77769.1"/>
    <property type="molecule type" value="Genomic_DNA"/>
</dbReference>
<dbReference type="AlphaFoldDB" id="A0A4Y2RR89"/>
<proteinExistence type="predicted"/>
<organism evidence="1 2">
    <name type="scientific">Araneus ventricosus</name>
    <name type="common">Orbweaver spider</name>
    <name type="synonym">Epeira ventricosa</name>
    <dbReference type="NCBI Taxonomy" id="182803"/>
    <lineage>
        <taxon>Eukaryota</taxon>
        <taxon>Metazoa</taxon>
        <taxon>Ecdysozoa</taxon>
        <taxon>Arthropoda</taxon>
        <taxon>Chelicerata</taxon>
        <taxon>Arachnida</taxon>
        <taxon>Araneae</taxon>
        <taxon>Araneomorphae</taxon>
        <taxon>Entelegynae</taxon>
        <taxon>Araneoidea</taxon>
        <taxon>Araneidae</taxon>
        <taxon>Araneus</taxon>
    </lineage>
</organism>
<gene>
    <name evidence="1" type="ORF">AVEN_78950_1</name>
</gene>
<evidence type="ECO:0000313" key="2">
    <source>
        <dbReference type="Proteomes" id="UP000499080"/>
    </source>
</evidence>
<comment type="caution">
    <text evidence="1">The sequence shown here is derived from an EMBL/GenBank/DDBJ whole genome shotgun (WGS) entry which is preliminary data.</text>
</comment>
<keyword evidence="2" id="KW-1185">Reference proteome</keyword>
<dbReference type="Proteomes" id="UP000499080">
    <property type="component" value="Unassembled WGS sequence"/>
</dbReference>